<dbReference type="InterPro" id="IPR050491">
    <property type="entry name" value="AmpC-like"/>
</dbReference>
<gene>
    <name evidence="2" type="ORF">ACFO3S_06420</name>
</gene>
<organism evidence="2 3">
    <name type="scientific">Cohnella hongkongensis</name>
    <dbReference type="NCBI Taxonomy" id="178337"/>
    <lineage>
        <taxon>Bacteria</taxon>
        <taxon>Bacillati</taxon>
        <taxon>Bacillota</taxon>
        <taxon>Bacilli</taxon>
        <taxon>Bacillales</taxon>
        <taxon>Paenibacillaceae</taxon>
        <taxon>Cohnella</taxon>
    </lineage>
</organism>
<dbReference type="SUPFAM" id="SSF56601">
    <property type="entry name" value="beta-lactamase/transpeptidase-like"/>
    <property type="match status" value="1"/>
</dbReference>
<dbReference type="GO" id="GO:0016787">
    <property type="term" value="F:hydrolase activity"/>
    <property type="evidence" value="ECO:0007669"/>
    <property type="project" value="UniProtKB-KW"/>
</dbReference>
<feature type="domain" description="Beta-lactamase-related" evidence="1">
    <location>
        <begin position="45"/>
        <end position="341"/>
    </location>
</feature>
<dbReference type="Proteomes" id="UP001596028">
    <property type="component" value="Unassembled WGS sequence"/>
</dbReference>
<comment type="caution">
    <text evidence="2">The sequence shown here is derived from an EMBL/GenBank/DDBJ whole genome shotgun (WGS) entry which is preliminary data.</text>
</comment>
<dbReference type="EMBL" id="JBHSEP010000003">
    <property type="protein sequence ID" value="MFC4597869.1"/>
    <property type="molecule type" value="Genomic_DNA"/>
</dbReference>
<evidence type="ECO:0000313" key="3">
    <source>
        <dbReference type="Proteomes" id="UP001596028"/>
    </source>
</evidence>
<evidence type="ECO:0000259" key="1">
    <source>
        <dbReference type="Pfam" id="PF00144"/>
    </source>
</evidence>
<dbReference type="PANTHER" id="PTHR46825">
    <property type="entry name" value="D-ALANYL-D-ALANINE-CARBOXYPEPTIDASE/ENDOPEPTIDASE AMPH"/>
    <property type="match status" value="1"/>
</dbReference>
<proteinExistence type="predicted"/>
<sequence>MRAEATGKEIERRLASQVNSDPKLHNVYLLAHSDRLNIHWPMAAGSTNGVPAHPNQPFHTASVGKTFTSVIMAALVERGLAKYEDRIAEYLPSSLVEGLHIYKGRDYSFDIRIKHLVSQTSGLPDFFEEKPKRNKPLLQELLDQPSRFWTAEETVRWSKENLKPRFPPGEGVYYTDTGYNVLGLVIESIASKPYERVLHEMIFEPLRMENSYLSQYSEPAVRSEHPVANLYLDRIRIDVEEYRSFSSFYSGGQTVSTLEDLLLFMKALTRGRLLQEDSLRALQSWRKMAMGMEYGYGLMKLQFLPFTQKYTVWGHLGASGSFMLYAPEMDLYLTGTFNQTAYRRKSMNYIFFHVLRRLAKIAP</sequence>
<dbReference type="PANTHER" id="PTHR46825:SF7">
    <property type="entry name" value="D-ALANYL-D-ALANINE CARBOXYPEPTIDASE"/>
    <property type="match status" value="1"/>
</dbReference>
<reference evidence="3" key="1">
    <citation type="journal article" date="2019" name="Int. J. Syst. Evol. Microbiol.">
        <title>The Global Catalogue of Microorganisms (GCM) 10K type strain sequencing project: providing services to taxonomists for standard genome sequencing and annotation.</title>
        <authorList>
            <consortium name="The Broad Institute Genomics Platform"/>
            <consortium name="The Broad Institute Genome Sequencing Center for Infectious Disease"/>
            <person name="Wu L."/>
            <person name="Ma J."/>
        </authorList>
    </citation>
    <scope>NUCLEOTIDE SEQUENCE [LARGE SCALE GENOMIC DNA]</scope>
    <source>
        <strain evidence="3">CCUG 49571</strain>
    </source>
</reference>
<dbReference type="Gene3D" id="3.40.710.10">
    <property type="entry name" value="DD-peptidase/beta-lactamase superfamily"/>
    <property type="match status" value="1"/>
</dbReference>
<evidence type="ECO:0000313" key="2">
    <source>
        <dbReference type="EMBL" id="MFC4597869.1"/>
    </source>
</evidence>
<dbReference type="InterPro" id="IPR012338">
    <property type="entry name" value="Beta-lactam/transpept-like"/>
</dbReference>
<dbReference type="EC" id="3.-.-.-" evidence="2"/>
<keyword evidence="3" id="KW-1185">Reference proteome</keyword>
<dbReference type="RefSeq" id="WP_378093516.1">
    <property type="nucleotide sequence ID" value="NZ_JBHSEP010000003.1"/>
</dbReference>
<accession>A0ABV9FCR1</accession>
<protein>
    <submittedName>
        <fullName evidence="2">Serine hydrolase domain-containing protein</fullName>
        <ecNumber evidence="2">3.-.-.-</ecNumber>
    </submittedName>
</protein>
<keyword evidence="2" id="KW-0378">Hydrolase</keyword>
<dbReference type="Pfam" id="PF00144">
    <property type="entry name" value="Beta-lactamase"/>
    <property type="match status" value="1"/>
</dbReference>
<dbReference type="InterPro" id="IPR001466">
    <property type="entry name" value="Beta-lactam-related"/>
</dbReference>
<name>A0ABV9FCR1_9BACL</name>